<keyword evidence="3" id="KW-0597">Phosphoprotein</keyword>
<dbReference type="SMART" id="SM00091">
    <property type="entry name" value="PAS"/>
    <property type="match status" value="3"/>
</dbReference>
<evidence type="ECO:0000256" key="4">
    <source>
        <dbReference type="ARBA" id="ARBA00022679"/>
    </source>
</evidence>
<dbReference type="AlphaFoldDB" id="A0A501WEG8"/>
<comment type="caution">
    <text evidence="8">The sequence shown here is derived from an EMBL/GenBank/DDBJ whole genome shotgun (WGS) entry which is preliminary data.</text>
</comment>
<organism evidence="8 9">
    <name type="scientific">Pontibacter mangrovi</name>
    <dbReference type="NCBI Taxonomy" id="2589816"/>
    <lineage>
        <taxon>Bacteria</taxon>
        <taxon>Pseudomonadati</taxon>
        <taxon>Bacteroidota</taxon>
        <taxon>Cytophagia</taxon>
        <taxon>Cytophagales</taxon>
        <taxon>Hymenobacteraceae</taxon>
        <taxon>Pontibacter</taxon>
    </lineage>
</organism>
<feature type="domain" description="PAS" evidence="6">
    <location>
        <begin position="140"/>
        <end position="210"/>
    </location>
</feature>
<protein>
    <recommendedName>
        <fullName evidence="2">histidine kinase</fullName>
        <ecNumber evidence="2">2.7.13.3</ecNumber>
    </recommendedName>
</protein>
<dbReference type="Proteomes" id="UP000316727">
    <property type="component" value="Unassembled WGS sequence"/>
</dbReference>
<dbReference type="EMBL" id="VFRQ01000002">
    <property type="protein sequence ID" value="TPE45307.1"/>
    <property type="molecule type" value="Genomic_DNA"/>
</dbReference>
<dbReference type="FunFam" id="3.30.450.20:FF:000099">
    <property type="entry name" value="Sensory box sensor histidine kinase"/>
    <property type="match status" value="1"/>
</dbReference>
<dbReference type="PROSITE" id="PS50113">
    <property type="entry name" value="PAC"/>
    <property type="match status" value="1"/>
</dbReference>
<reference evidence="8 9" key="1">
    <citation type="submission" date="2019-06" db="EMBL/GenBank/DDBJ databases">
        <title>A novel bacterium of genus Pontibacter, isolated from marine sediment.</title>
        <authorList>
            <person name="Huang H."/>
            <person name="Mo K."/>
            <person name="Hu Y."/>
        </authorList>
    </citation>
    <scope>NUCLEOTIDE SEQUENCE [LARGE SCALE GENOMIC DNA]</scope>
    <source>
        <strain evidence="8 9">HB172049</strain>
    </source>
</reference>
<evidence type="ECO:0000259" key="6">
    <source>
        <dbReference type="PROSITE" id="PS50112"/>
    </source>
</evidence>
<dbReference type="PANTHER" id="PTHR43304:SF1">
    <property type="entry name" value="PAC DOMAIN-CONTAINING PROTEIN"/>
    <property type="match status" value="1"/>
</dbReference>
<dbReference type="EC" id="2.7.13.3" evidence="2"/>
<gene>
    <name evidence="8" type="ORF">FJM65_04510</name>
</gene>
<evidence type="ECO:0000313" key="9">
    <source>
        <dbReference type="Proteomes" id="UP000316727"/>
    </source>
</evidence>
<comment type="catalytic activity">
    <reaction evidence="1">
        <text>ATP + protein L-histidine = ADP + protein N-phospho-L-histidine.</text>
        <dbReference type="EC" id="2.7.13.3"/>
    </reaction>
</comment>
<dbReference type="InterPro" id="IPR001610">
    <property type="entry name" value="PAC"/>
</dbReference>
<evidence type="ECO:0000256" key="3">
    <source>
        <dbReference type="ARBA" id="ARBA00022553"/>
    </source>
</evidence>
<dbReference type="CDD" id="cd00130">
    <property type="entry name" value="PAS"/>
    <property type="match status" value="1"/>
</dbReference>
<dbReference type="SMART" id="SM00086">
    <property type="entry name" value="PAC"/>
    <property type="match status" value="1"/>
</dbReference>
<dbReference type="OrthoDB" id="9766459at2"/>
<accession>A0A501WEG8</accession>
<dbReference type="InterPro" id="IPR035965">
    <property type="entry name" value="PAS-like_dom_sf"/>
</dbReference>
<dbReference type="SUPFAM" id="SSF55785">
    <property type="entry name" value="PYP-like sensor domain (PAS domain)"/>
    <property type="match status" value="3"/>
</dbReference>
<dbReference type="PROSITE" id="PS50112">
    <property type="entry name" value="PAS"/>
    <property type="match status" value="1"/>
</dbReference>
<name>A0A501WEG8_9BACT</name>
<proteinExistence type="predicted"/>
<dbReference type="InterPro" id="IPR013656">
    <property type="entry name" value="PAS_4"/>
</dbReference>
<dbReference type="GO" id="GO:0004673">
    <property type="term" value="F:protein histidine kinase activity"/>
    <property type="evidence" value="ECO:0007669"/>
    <property type="project" value="UniProtKB-EC"/>
</dbReference>
<dbReference type="InterPro" id="IPR052162">
    <property type="entry name" value="Sensor_kinase/Photoreceptor"/>
</dbReference>
<evidence type="ECO:0000256" key="1">
    <source>
        <dbReference type="ARBA" id="ARBA00000085"/>
    </source>
</evidence>
<keyword evidence="4" id="KW-0808">Transferase</keyword>
<evidence type="ECO:0000256" key="5">
    <source>
        <dbReference type="ARBA" id="ARBA00022777"/>
    </source>
</evidence>
<dbReference type="Pfam" id="PF08447">
    <property type="entry name" value="PAS_3"/>
    <property type="match status" value="1"/>
</dbReference>
<sequence length="415" mass="47853">MDSYKLLVNLPDTVVFLSPDLKVLEATDDYLKTTMQTREGLIGKDFLEMFPDNPTEQESKNMLLLRESLLRAIQTKKPDYLPTIRYDIPIPASRGGGFEKRYWEAVHKPVLGDDGNVLYVIQKTSDVTQREVAKRAAELEESKYKFMMNALPQLIYTAAPDGKATFYNQRWYDYTGTSAETLEQHSWQESIHLEDLLRVEQIVEKAMQEGTEFQAEVRIKDKNGRYRWFLSRSIPMRDKHGNILLWIGSAVDIDATRQLVLELEQSHGQMVELSEQVQQAYAKAEAERKVLERLVMKAPVFFCILHGPEHRYRLLNEKYQQLMPNKELIGKTVAEALPEVAEQGFVKVLDEVYTTGKDFVAEGIPVMVDRYNTGKPEQMHLTFIYQAIYDENQKVTGIMVCGYDLAERSSTKNEE</sequence>
<evidence type="ECO:0000256" key="2">
    <source>
        <dbReference type="ARBA" id="ARBA00012438"/>
    </source>
</evidence>
<dbReference type="InterPro" id="IPR000700">
    <property type="entry name" value="PAS-assoc_C"/>
</dbReference>
<evidence type="ECO:0000259" key="7">
    <source>
        <dbReference type="PROSITE" id="PS50113"/>
    </source>
</evidence>
<feature type="domain" description="PAC" evidence="7">
    <location>
        <begin position="213"/>
        <end position="265"/>
    </location>
</feature>
<dbReference type="PANTHER" id="PTHR43304">
    <property type="entry name" value="PHYTOCHROME-LIKE PROTEIN CPH1"/>
    <property type="match status" value="1"/>
</dbReference>
<dbReference type="Pfam" id="PF08448">
    <property type="entry name" value="PAS_4"/>
    <property type="match status" value="1"/>
</dbReference>
<dbReference type="InterPro" id="IPR013655">
    <property type="entry name" value="PAS_fold_3"/>
</dbReference>
<dbReference type="InterPro" id="IPR000014">
    <property type="entry name" value="PAS"/>
</dbReference>
<evidence type="ECO:0000313" key="8">
    <source>
        <dbReference type="EMBL" id="TPE45307.1"/>
    </source>
</evidence>
<dbReference type="NCBIfam" id="TIGR00229">
    <property type="entry name" value="sensory_box"/>
    <property type="match status" value="1"/>
</dbReference>
<dbReference type="Gene3D" id="3.30.450.20">
    <property type="entry name" value="PAS domain"/>
    <property type="match status" value="3"/>
</dbReference>
<keyword evidence="5" id="KW-0418">Kinase</keyword>
<keyword evidence="9" id="KW-1185">Reference proteome</keyword>